<gene>
    <name evidence="3" type="ORF">KIF53_05120</name>
</gene>
<feature type="region of interest" description="Disordered" evidence="1">
    <location>
        <begin position="39"/>
        <end position="64"/>
    </location>
</feature>
<dbReference type="GeneID" id="89684973"/>
<protein>
    <submittedName>
        <fullName evidence="3">Uncharacterized protein</fullName>
    </submittedName>
</protein>
<keyword evidence="4" id="KW-1185">Reference proteome</keyword>
<dbReference type="EMBL" id="JAHDTB010000003">
    <property type="protein sequence ID" value="MBW8287007.1"/>
    <property type="molecule type" value="Genomic_DNA"/>
</dbReference>
<dbReference type="RefSeq" id="WP_043574386.1">
    <property type="nucleotide sequence ID" value="NZ_CP142381.1"/>
</dbReference>
<comment type="caution">
    <text evidence="3">The sequence shown here is derived from an EMBL/GenBank/DDBJ whole genome shotgun (WGS) entry which is preliminary data.</text>
</comment>
<feature type="chain" id="PRO_5046268617" evidence="2">
    <location>
        <begin position="21"/>
        <end position="211"/>
    </location>
</feature>
<reference evidence="3 4" key="1">
    <citation type="submission" date="2021-05" db="EMBL/GenBank/DDBJ databases">
        <title>Draft Whole Genome Sequencing Of Biosensor Chromobacterium violaceum Strain CV026 Reveals A Regulatory RNA In Chromobacterium violaceum Phenotype Regulatory Network.</title>
        <authorList>
            <person name="Hong K.W."/>
            <person name="Chan K.G."/>
            <person name="Chang C.-Y."/>
        </authorList>
    </citation>
    <scope>NUCLEOTIDE SEQUENCE [LARGE SCALE GENOMIC DNA]</scope>
    <source>
        <strain evidence="3 4">ATCC 31532</strain>
    </source>
</reference>
<proteinExistence type="predicted"/>
<keyword evidence="2" id="KW-0732">Signal</keyword>
<feature type="compositionally biased region" description="Polar residues" evidence="1">
    <location>
        <begin position="39"/>
        <end position="48"/>
    </location>
</feature>
<sequence>MRHLAAACLALAALSGSARAFDLGSVLNSVNQAVDTAKNVGNSVSGGNPATGDGSLTPRLKLNRPSPVGSPLLAKLDEYNHHYKELDEYTVFLSRPNQNSDGSIRVAKAELLRGQVYKDLYNHPDSQSTMQVWEAYKSQLSQDGYKLDFICDKPCANHVNLWQTALSSSFIVYDKSDRYLVAHKDNTWVSVAIGEIGSHPLSSVNVVVRGN</sequence>
<evidence type="ECO:0000256" key="2">
    <source>
        <dbReference type="SAM" id="SignalP"/>
    </source>
</evidence>
<organism evidence="3 4">
    <name type="scientific">Chromobacterium subtsugae</name>
    <dbReference type="NCBI Taxonomy" id="251747"/>
    <lineage>
        <taxon>Bacteria</taxon>
        <taxon>Pseudomonadati</taxon>
        <taxon>Pseudomonadota</taxon>
        <taxon>Betaproteobacteria</taxon>
        <taxon>Neisseriales</taxon>
        <taxon>Chromobacteriaceae</taxon>
        <taxon>Chromobacterium</taxon>
    </lineage>
</organism>
<evidence type="ECO:0000313" key="3">
    <source>
        <dbReference type="EMBL" id="MBW8287007.1"/>
    </source>
</evidence>
<name>A0ABS7FA99_9NEIS</name>
<dbReference type="Proteomes" id="UP000711178">
    <property type="component" value="Unassembled WGS sequence"/>
</dbReference>
<evidence type="ECO:0000313" key="4">
    <source>
        <dbReference type="Proteomes" id="UP000711178"/>
    </source>
</evidence>
<feature type="signal peptide" evidence="2">
    <location>
        <begin position="1"/>
        <end position="20"/>
    </location>
</feature>
<evidence type="ECO:0000256" key="1">
    <source>
        <dbReference type="SAM" id="MobiDB-lite"/>
    </source>
</evidence>
<accession>A0ABS7FA99</accession>